<dbReference type="AlphaFoldDB" id="A0A168AG87"/>
<gene>
    <name evidence="6" type="ORF">AAP_01984</name>
</gene>
<dbReference type="PANTHER" id="PTHR43400:SF12">
    <property type="entry name" value="FUMARATE REDUCTASE"/>
    <property type="match status" value="1"/>
</dbReference>
<comment type="cofactor">
    <cofactor evidence="4">
        <name>FAD</name>
        <dbReference type="ChEBI" id="CHEBI:57692"/>
    </cofactor>
    <text evidence="4">Binds 1 FAD per monomer.</text>
</comment>
<name>A0A168AG87_9EURO</name>
<evidence type="ECO:0000256" key="3">
    <source>
        <dbReference type="ARBA" id="ARBA00023002"/>
    </source>
</evidence>
<protein>
    <recommendedName>
        <fullName evidence="4">Fumarate reductase</fullName>
        <ecNumber evidence="4">1.3.1.6</ecNumber>
    </recommendedName>
</protein>
<keyword evidence="3 4" id="KW-0560">Oxidoreductase</keyword>
<dbReference type="InterPro" id="IPR003953">
    <property type="entry name" value="FAD-dep_OxRdtase_2_FAD-bd"/>
</dbReference>
<accession>A0A168AG87</accession>
<organism evidence="6 7">
    <name type="scientific">Ascosphaera apis ARSEF 7405</name>
    <dbReference type="NCBI Taxonomy" id="392613"/>
    <lineage>
        <taxon>Eukaryota</taxon>
        <taxon>Fungi</taxon>
        <taxon>Dikarya</taxon>
        <taxon>Ascomycota</taxon>
        <taxon>Pezizomycotina</taxon>
        <taxon>Eurotiomycetes</taxon>
        <taxon>Eurotiomycetidae</taxon>
        <taxon>Onygenales</taxon>
        <taxon>Ascosphaeraceae</taxon>
        <taxon>Ascosphaera</taxon>
    </lineage>
</organism>
<dbReference type="SUPFAM" id="SSF51905">
    <property type="entry name" value="FAD/NAD(P)-binding domain"/>
    <property type="match status" value="1"/>
</dbReference>
<keyword evidence="2 4" id="KW-0274">FAD</keyword>
<dbReference type="PANTHER" id="PTHR43400">
    <property type="entry name" value="FUMARATE REDUCTASE"/>
    <property type="match status" value="1"/>
</dbReference>
<dbReference type="NCBIfam" id="TIGR01813">
    <property type="entry name" value="flavo_cyto_c"/>
    <property type="match status" value="1"/>
</dbReference>
<dbReference type="InterPro" id="IPR036188">
    <property type="entry name" value="FAD/NAD-bd_sf"/>
</dbReference>
<dbReference type="InterPro" id="IPR010960">
    <property type="entry name" value="Flavocytochrome_c"/>
</dbReference>
<evidence type="ECO:0000259" key="5">
    <source>
        <dbReference type="Pfam" id="PF00890"/>
    </source>
</evidence>
<dbReference type="SUPFAM" id="SSF56425">
    <property type="entry name" value="Succinate dehydrogenase/fumarate reductase flavoprotein, catalytic domain"/>
    <property type="match status" value="1"/>
</dbReference>
<dbReference type="Gene3D" id="3.50.50.60">
    <property type="entry name" value="FAD/NAD(P)-binding domain"/>
    <property type="match status" value="1"/>
</dbReference>
<sequence>MSVSALSTLVSGPPVIVVGSGLAGLSAASMLINNSVPVQLLDRFPKAGGNSIKASSGINGAPTRFQPLLDSTQAFLNDTIKSAGLAFNESEGAERERRERLVNTLVDDSQSAIYWLHDEQGVDLSAVSVLGGHSAPRTHRGGPGSKTPGWALVSTLLDNLKQSPLFDLKLNTRVTKVIKEGEEVIGVEVQDATAEDKETKRLEGPVVFASGGFAGDTHGLIEKYRPDLMGYPTTNDYREGTQPLLQEIGAGVVDMKNVQVHPTGFVDPANPTAHVKILAAEVLRGEGGILLSGTGQRFVNELTTRDKVTAAIQKTADMIPVPAEAKDPATKQWEVWLVLDKSAAEKMESHLGFYRFKKLMNDMTIGDLQKHLPDALETIKSYAHNVSTSSPDPFGRHSFGSWTLGPESVDESTPITAGRITPVIHFTMGGVTIDSDTAVVNTEGEKIRGLWAAGEITGGLHGDNRLGGSSLLECVVFGRRAGNEASKWWKEHYAEARNVQEQQGLKVQEDLQREF</sequence>
<evidence type="ECO:0000256" key="2">
    <source>
        <dbReference type="ARBA" id="ARBA00022827"/>
    </source>
</evidence>
<dbReference type="EC" id="1.3.1.6" evidence="4"/>
<dbReference type="GO" id="GO:0016156">
    <property type="term" value="F:fumarate reductase (NADH) activity"/>
    <property type="evidence" value="ECO:0007669"/>
    <property type="project" value="UniProtKB-EC"/>
</dbReference>
<dbReference type="Gene3D" id="3.90.700.10">
    <property type="entry name" value="Succinate dehydrogenase/fumarate reductase flavoprotein, catalytic domain"/>
    <property type="match status" value="1"/>
</dbReference>
<proteinExistence type="inferred from homology"/>
<evidence type="ECO:0000256" key="4">
    <source>
        <dbReference type="RuleBase" id="RU366062"/>
    </source>
</evidence>
<dbReference type="InterPro" id="IPR027477">
    <property type="entry name" value="Succ_DH/fumarate_Rdtase_cat_sf"/>
</dbReference>
<feature type="domain" description="FAD-dependent oxidoreductase 2 FAD-binding" evidence="5">
    <location>
        <begin position="15"/>
        <end position="471"/>
    </location>
</feature>
<reference evidence="6 7" key="1">
    <citation type="journal article" date="2016" name="Genome Biol. Evol.">
        <title>Divergent and convergent evolution of fungal pathogenicity.</title>
        <authorList>
            <person name="Shang Y."/>
            <person name="Xiao G."/>
            <person name="Zheng P."/>
            <person name="Cen K."/>
            <person name="Zhan S."/>
            <person name="Wang C."/>
        </authorList>
    </citation>
    <scope>NUCLEOTIDE SEQUENCE [LARGE SCALE GENOMIC DNA]</scope>
    <source>
        <strain evidence="6 7">ARSEF 7405</strain>
    </source>
</reference>
<dbReference type="Proteomes" id="UP000242877">
    <property type="component" value="Unassembled WGS sequence"/>
</dbReference>
<dbReference type="Pfam" id="PF00890">
    <property type="entry name" value="FAD_binding_2"/>
    <property type="match status" value="1"/>
</dbReference>
<comment type="caution">
    <text evidence="6">The sequence shown here is derived from an EMBL/GenBank/DDBJ whole genome shotgun (WGS) entry which is preliminary data.</text>
</comment>
<evidence type="ECO:0000256" key="1">
    <source>
        <dbReference type="ARBA" id="ARBA00022630"/>
    </source>
</evidence>
<comment type="function">
    <text evidence="4">Irreversibly catalyzes the reduction of fumarate to succinate.</text>
</comment>
<keyword evidence="7" id="KW-1185">Reference proteome</keyword>
<dbReference type="EMBL" id="AZGZ01000007">
    <property type="protein sequence ID" value="KZZ93891.1"/>
    <property type="molecule type" value="Genomic_DNA"/>
</dbReference>
<dbReference type="VEuPathDB" id="FungiDB:AAP_01984"/>
<dbReference type="GO" id="GO:0010181">
    <property type="term" value="F:FMN binding"/>
    <property type="evidence" value="ECO:0007669"/>
    <property type="project" value="InterPro"/>
</dbReference>
<evidence type="ECO:0000313" key="7">
    <source>
        <dbReference type="Proteomes" id="UP000242877"/>
    </source>
</evidence>
<dbReference type="OrthoDB" id="10252157at2759"/>
<comment type="catalytic activity">
    <reaction evidence="4">
        <text>succinate + NAD(+) = fumarate + NADH + H(+)</text>
        <dbReference type="Rhea" id="RHEA:18281"/>
        <dbReference type="ChEBI" id="CHEBI:15378"/>
        <dbReference type="ChEBI" id="CHEBI:29806"/>
        <dbReference type="ChEBI" id="CHEBI:30031"/>
        <dbReference type="ChEBI" id="CHEBI:57540"/>
        <dbReference type="ChEBI" id="CHEBI:57945"/>
        <dbReference type="EC" id="1.3.1.6"/>
    </reaction>
</comment>
<comment type="similarity">
    <text evidence="4">Belongs to the FAD-dependent oxidoreductase 2 family. FRD/SDH subfamily.</text>
</comment>
<keyword evidence="1 4" id="KW-0285">Flavoprotein</keyword>
<dbReference type="InterPro" id="IPR050315">
    <property type="entry name" value="FAD-oxidoreductase_2"/>
</dbReference>
<evidence type="ECO:0000313" key="6">
    <source>
        <dbReference type="EMBL" id="KZZ93891.1"/>
    </source>
</evidence>